<dbReference type="eggNOG" id="COG0140">
    <property type="taxonomic scope" value="Bacteria"/>
</dbReference>
<dbReference type="STRING" id="469371.Tbis_1366"/>
<reference evidence="1 2" key="1">
    <citation type="submission" date="2010-01" db="EMBL/GenBank/DDBJ databases">
        <title>The complete genome of Thermobispora bispora DSM 43833.</title>
        <authorList>
            <consortium name="US DOE Joint Genome Institute (JGI-PGF)"/>
            <person name="Lucas S."/>
            <person name="Copeland A."/>
            <person name="Lapidus A."/>
            <person name="Glavina del Rio T."/>
            <person name="Dalin E."/>
            <person name="Tice H."/>
            <person name="Bruce D."/>
            <person name="Goodwin L."/>
            <person name="Pitluck S."/>
            <person name="Kyrpides N."/>
            <person name="Mavromatis K."/>
            <person name="Ivanova N."/>
            <person name="Mikhailova N."/>
            <person name="Chertkov O."/>
            <person name="Brettin T."/>
            <person name="Detter J.C."/>
            <person name="Han C."/>
            <person name="Larimer F."/>
            <person name="Land M."/>
            <person name="Hauser L."/>
            <person name="Markowitz V."/>
            <person name="Cheng J.-F."/>
            <person name="Hugenholtz P."/>
            <person name="Woyke T."/>
            <person name="Wu D."/>
            <person name="Jando M."/>
            <person name="Schneider S."/>
            <person name="Klenk H.-P."/>
            <person name="Eisen J.A."/>
        </authorList>
    </citation>
    <scope>NUCLEOTIDE SEQUENCE [LARGE SCALE GENOMIC DNA]</scope>
    <source>
        <strain evidence="2">ATCC 19993 / DSM 43833 / CBS 139.67 / JCM 10125 / KCTC 9307 / NBRC 14880 / R51</strain>
    </source>
</reference>
<organism evidence="1 2">
    <name type="scientific">Thermobispora bispora (strain ATCC 19993 / DSM 43833 / CBS 139.67 / JCM 10125 / KCTC 9307 / NBRC 14880 / R51)</name>
    <dbReference type="NCBI Taxonomy" id="469371"/>
    <lineage>
        <taxon>Bacteria</taxon>
        <taxon>Bacillati</taxon>
        <taxon>Actinomycetota</taxon>
        <taxon>Actinomycetes</taxon>
        <taxon>Streptosporangiales</taxon>
        <taxon>Streptosporangiaceae</taxon>
        <taxon>Thermobispora</taxon>
    </lineage>
</organism>
<evidence type="ECO:0000313" key="1">
    <source>
        <dbReference type="EMBL" id="ADG88084.1"/>
    </source>
</evidence>
<protein>
    <submittedName>
        <fullName evidence="1">Uncharacterized protein</fullName>
    </submittedName>
</protein>
<sequence length="403" mass="42007">MIDREGLSFPPVELAPEEELARAVHRVPLVRDAVRLAGWAGARRLTGDGRPAGADAAAAAAELGLDPGVLPLVWDVAAGQGLLAASGGEAGTGPGIGDPLEFWDGVVTGLLRRGDLTGSPVIDEHLAETLAAVYAVREGVPLAVLADGLLHAHRVACGAAAEELGRLRAAVPGELARAVRLLEYCGIAERSGDAVRLTPLGVWAVRRDLLRAGHDAPILDQVAEFAEVTAAELVDAMLAGKAPPSAVPLWLARRAPEAAARELIAVASSGNAAQRGTVGTILEELGPEAEPAVRAALDDPMVWRYAAAWLGVRELPAPALGEDDGAWVAVDTLAALRHLGGPAGEAHFDLLGEDLLTLIPRMGRVDHPDVLWVLDTLGRHHPDPLIAKAARKAAMKARSRPVH</sequence>
<dbReference type="HOGENOM" id="CLU_594363_0_0_11"/>
<dbReference type="OrthoDB" id="3848264at2"/>
<dbReference type="KEGG" id="tbi:Tbis_1366"/>
<name>D6Y9G4_THEBD</name>
<gene>
    <name evidence="1" type="ordered locus">Tbis_1366</name>
</gene>
<dbReference type="Proteomes" id="UP000006640">
    <property type="component" value="Chromosome"/>
</dbReference>
<keyword evidence="2" id="KW-1185">Reference proteome</keyword>
<evidence type="ECO:0000313" key="2">
    <source>
        <dbReference type="Proteomes" id="UP000006640"/>
    </source>
</evidence>
<dbReference type="RefSeq" id="WP_013131617.1">
    <property type="nucleotide sequence ID" value="NC_014165.1"/>
</dbReference>
<proteinExistence type="predicted"/>
<dbReference type="EMBL" id="CP001874">
    <property type="protein sequence ID" value="ADG88084.1"/>
    <property type="molecule type" value="Genomic_DNA"/>
</dbReference>
<accession>D6Y9G4</accession>
<dbReference type="AlphaFoldDB" id="D6Y9G4"/>